<sequence length="346" mass="40761">MKRCSSCKNFLPETAFKKIKATLSKTCNQCLDYRNHKNCEIRKSKKISQDNDYIFNNDDVELAEIHINQLSQFVEEFVANEENKEFELNILFDINEEMNSITQIAKKLREIIGDSDGYKWNFWKVNYSTCLPDQKGTIYYHCSQSAVLNKFKNSNRKRITRFECNGQFIIHINMINSKAYIKVKHLLYHECPAISTEILKEIIAKINQNYHLDSLQLRSYLSTHFDLQDITPKQIYYWWSVSIQSKYQKHKDPICSAIILFQEQFQDCELLMSINNDTLTAIIFSTPNLQNLKNIKEIHINATYKTTKVKNEVQISEESNILNIVESDNENDLAIEEIERKIEKHE</sequence>
<name>A0A9N9FK66_9GLOM</name>
<comment type="caution">
    <text evidence="1">The sequence shown here is derived from an EMBL/GenBank/DDBJ whole genome shotgun (WGS) entry which is preliminary data.</text>
</comment>
<gene>
    <name evidence="1" type="ORF">CPELLU_LOCUS4213</name>
</gene>
<dbReference type="EMBL" id="CAJVQA010002180">
    <property type="protein sequence ID" value="CAG8539124.1"/>
    <property type="molecule type" value="Genomic_DNA"/>
</dbReference>
<keyword evidence="2" id="KW-1185">Reference proteome</keyword>
<proteinExistence type="predicted"/>
<dbReference type="Proteomes" id="UP000789759">
    <property type="component" value="Unassembled WGS sequence"/>
</dbReference>
<protein>
    <submittedName>
        <fullName evidence="1">24809_t:CDS:1</fullName>
    </submittedName>
</protein>
<reference evidence="1" key="1">
    <citation type="submission" date="2021-06" db="EMBL/GenBank/DDBJ databases">
        <authorList>
            <person name="Kallberg Y."/>
            <person name="Tangrot J."/>
            <person name="Rosling A."/>
        </authorList>
    </citation>
    <scope>NUCLEOTIDE SEQUENCE</scope>
    <source>
        <strain evidence="1">FL966</strain>
    </source>
</reference>
<accession>A0A9N9FK66</accession>
<evidence type="ECO:0000313" key="1">
    <source>
        <dbReference type="EMBL" id="CAG8539124.1"/>
    </source>
</evidence>
<evidence type="ECO:0000313" key="2">
    <source>
        <dbReference type="Proteomes" id="UP000789759"/>
    </source>
</evidence>
<dbReference type="AlphaFoldDB" id="A0A9N9FK66"/>
<dbReference type="OrthoDB" id="2407075at2759"/>
<organism evidence="1 2">
    <name type="scientific">Cetraspora pellucida</name>
    <dbReference type="NCBI Taxonomy" id="1433469"/>
    <lineage>
        <taxon>Eukaryota</taxon>
        <taxon>Fungi</taxon>
        <taxon>Fungi incertae sedis</taxon>
        <taxon>Mucoromycota</taxon>
        <taxon>Glomeromycotina</taxon>
        <taxon>Glomeromycetes</taxon>
        <taxon>Diversisporales</taxon>
        <taxon>Gigasporaceae</taxon>
        <taxon>Cetraspora</taxon>
    </lineage>
</organism>